<proteinExistence type="predicted"/>
<comment type="caution">
    <text evidence="1">The sequence shown here is derived from an EMBL/GenBank/DDBJ whole genome shotgun (WGS) entry which is preliminary data.</text>
</comment>
<dbReference type="EMBL" id="QGKX02002183">
    <property type="protein sequence ID" value="KAF3485859.1"/>
    <property type="molecule type" value="Genomic_DNA"/>
</dbReference>
<gene>
    <name evidence="1" type="ORF">F2Q69_00053131</name>
</gene>
<protein>
    <submittedName>
        <fullName evidence="1">Uncharacterized protein</fullName>
    </submittedName>
</protein>
<dbReference type="AlphaFoldDB" id="A0A8S9MWQ5"/>
<name>A0A8S9MWQ5_BRACR</name>
<organism evidence="1 2">
    <name type="scientific">Brassica cretica</name>
    <name type="common">Mustard</name>
    <dbReference type="NCBI Taxonomy" id="69181"/>
    <lineage>
        <taxon>Eukaryota</taxon>
        <taxon>Viridiplantae</taxon>
        <taxon>Streptophyta</taxon>
        <taxon>Embryophyta</taxon>
        <taxon>Tracheophyta</taxon>
        <taxon>Spermatophyta</taxon>
        <taxon>Magnoliopsida</taxon>
        <taxon>eudicotyledons</taxon>
        <taxon>Gunneridae</taxon>
        <taxon>Pentapetalae</taxon>
        <taxon>rosids</taxon>
        <taxon>malvids</taxon>
        <taxon>Brassicales</taxon>
        <taxon>Brassicaceae</taxon>
        <taxon>Brassiceae</taxon>
        <taxon>Brassica</taxon>
    </lineage>
</organism>
<evidence type="ECO:0000313" key="1">
    <source>
        <dbReference type="EMBL" id="KAF3485859.1"/>
    </source>
</evidence>
<accession>A0A8S9MWQ5</accession>
<evidence type="ECO:0000313" key="2">
    <source>
        <dbReference type="Proteomes" id="UP000712600"/>
    </source>
</evidence>
<reference evidence="1" key="1">
    <citation type="submission" date="2019-12" db="EMBL/GenBank/DDBJ databases">
        <title>Genome sequencing and annotation of Brassica cretica.</title>
        <authorList>
            <person name="Studholme D.J."/>
            <person name="Sarris P."/>
        </authorList>
    </citation>
    <scope>NUCLEOTIDE SEQUENCE</scope>
    <source>
        <strain evidence="1">PFS-109/04</strain>
        <tissue evidence="1">Leaf</tissue>
    </source>
</reference>
<dbReference type="Proteomes" id="UP000712600">
    <property type="component" value="Unassembled WGS sequence"/>
</dbReference>
<sequence length="311" mass="34449">MLRFLGAFGPCNDQTSWVSYDWISSGDPEGPHSAILGEATLGTCWGIAFYRSEAGHYRVPELHAAFCRKPLSGLEGAGVGVLGSVDGILGLAHTHSYLMSHTRFVFVWSYHLSLRVGEDRRSLGPDPARDPQGLTCFWDERPCWRVPPSFAGFCLFLGCRDRGRDSFHAPALSVRGPLSPVDEGFQHFHETCSHIHPLERPGLEVSCLANCLHPASARNPLLQFRQMYPLRRSPWSTRAPLVYPRDHWLISDKVLGDLVFVRRGTRVLQGPGLASRCNFEGLQRRPCGAVDIGTLGIPWVLGMIQGPPSPE</sequence>